<keyword evidence="1" id="KW-0472">Membrane</keyword>
<evidence type="ECO:0000313" key="3">
    <source>
        <dbReference type="Proteomes" id="UP000245469"/>
    </source>
</evidence>
<feature type="transmembrane region" description="Helical" evidence="1">
    <location>
        <begin position="47"/>
        <end position="72"/>
    </location>
</feature>
<feature type="transmembrane region" description="Helical" evidence="1">
    <location>
        <begin position="120"/>
        <end position="140"/>
    </location>
</feature>
<comment type="caution">
    <text evidence="2">The sequence shown here is derived from an EMBL/GenBank/DDBJ whole genome shotgun (WGS) entry which is preliminary data.</text>
</comment>
<evidence type="ECO:0000256" key="1">
    <source>
        <dbReference type="SAM" id="Phobius"/>
    </source>
</evidence>
<name>A0A316AD90_9ACTN</name>
<accession>A0A316AD90</accession>
<keyword evidence="1" id="KW-0812">Transmembrane</keyword>
<dbReference type="RefSeq" id="WP_211319777.1">
    <property type="nucleotide sequence ID" value="NZ_QGDQ01000035.1"/>
</dbReference>
<dbReference type="EMBL" id="QGDQ01000035">
    <property type="protein sequence ID" value="PWJ47737.1"/>
    <property type="molecule type" value="Genomic_DNA"/>
</dbReference>
<keyword evidence="3" id="KW-1185">Reference proteome</keyword>
<dbReference type="AlphaFoldDB" id="A0A316AD90"/>
<protein>
    <submittedName>
        <fullName evidence="2">Uncharacterized protein</fullName>
    </submittedName>
</protein>
<gene>
    <name evidence="2" type="ORF">BXY45_13540</name>
</gene>
<feature type="transmembrane region" description="Helical" evidence="1">
    <location>
        <begin position="93"/>
        <end position="114"/>
    </location>
</feature>
<keyword evidence="1" id="KW-1133">Transmembrane helix</keyword>
<sequence>MHAVLITVHAVTATVALLAGVAAFRYPALVGVHAFATVAMTVTLGGALWVGWGSTPLSLDVVFVTLLALAAVMSYRSIRAWQIRPVRGQATTTAYVAAVGFTCISLTTGLLAIAALRTGWGPVAVVVAGVLPTVIGRIPLNRALREKQLAVARDEKIAT</sequence>
<organism evidence="2 3">
    <name type="scientific">Quadrisphaera granulorum</name>
    <dbReference type="NCBI Taxonomy" id="317664"/>
    <lineage>
        <taxon>Bacteria</taxon>
        <taxon>Bacillati</taxon>
        <taxon>Actinomycetota</taxon>
        <taxon>Actinomycetes</taxon>
        <taxon>Kineosporiales</taxon>
        <taxon>Kineosporiaceae</taxon>
        <taxon>Quadrisphaera</taxon>
    </lineage>
</organism>
<reference evidence="2 3" key="1">
    <citation type="submission" date="2018-03" db="EMBL/GenBank/DDBJ databases">
        <title>Genomic Encyclopedia of Archaeal and Bacterial Type Strains, Phase II (KMG-II): from individual species to whole genera.</title>
        <authorList>
            <person name="Goeker M."/>
        </authorList>
    </citation>
    <scope>NUCLEOTIDE SEQUENCE [LARGE SCALE GENOMIC DNA]</scope>
    <source>
        <strain evidence="2 3">DSM 44889</strain>
    </source>
</reference>
<dbReference type="Proteomes" id="UP000245469">
    <property type="component" value="Unassembled WGS sequence"/>
</dbReference>
<proteinExistence type="predicted"/>
<evidence type="ECO:0000313" key="2">
    <source>
        <dbReference type="EMBL" id="PWJ47737.1"/>
    </source>
</evidence>